<feature type="transmembrane region" description="Helical" evidence="8">
    <location>
        <begin position="177"/>
        <end position="196"/>
    </location>
</feature>
<dbReference type="PROSITE" id="PS50929">
    <property type="entry name" value="ABC_TM1F"/>
    <property type="match status" value="1"/>
</dbReference>
<dbReference type="PANTHER" id="PTHR24221">
    <property type="entry name" value="ATP-BINDING CASSETTE SUB-FAMILY B"/>
    <property type="match status" value="1"/>
</dbReference>
<dbReference type="InterPro" id="IPR003593">
    <property type="entry name" value="AAA+_ATPase"/>
</dbReference>
<evidence type="ECO:0000256" key="4">
    <source>
        <dbReference type="ARBA" id="ARBA00022741"/>
    </source>
</evidence>
<feature type="transmembrane region" description="Helical" evidence="8">
    <location>
        <begin position="265"/>
        <end position="286"/>
    </location>
</feature>
<dbReference type="InterPro" id="IPR003439">
    <property type="entry name" value="ABC_transporter-like_ATP-bd"/>
</dbReference>
<dbReference type="Pfam" id="PF00664">
    <property type="entry name" value="ABC_membrane"/>
    <property type="match status" value="1"/>
</dbReference>
<dbReference type="Pfam" id="PF00005">
    <property type="entry name" value="ABC_tran"/>
    <property type="match status" value="1"/>
</dbReference>
<feature type="transmembrane region" description="Helical" evidence="8">
    <location>
        <begin position="149"/>
        <end position="171"/>
    </location>
</feature>
<sequence length="559" mass="61316">MIQAAIMHGVSHQPTLWRLVLSQPRAFAGATAWSVTNTFFDFLPEVMVGLAVDSAVQGQKSLLGSMGIVDPWHQILLITAAAFLAWGVESWSQYRYMIAWRSLAQNLQHQLRQRLARHVLGMRMDVFERRSTADLTTVMNDDVNQIERFISDGIHSILSLIVGFCLVFAFFATMSPVAAMLAVLPAPLVVIISRLYRRRIDSRFLSLRRYSGAISDAISNGLRGFMTIRAFGQADWEVERISRQSATYRQAAIAAARLSAGYVPVLRMAIVFGFAGVLLYGGHLAVSGEIAVAAYGTLVFLTQRLLWPMASMALLVEGYQKMQASLVRIGELLALDIHCPISKMPDRNHEGGPVLIIDDLTFGYEKSNPLWTLNLNVSAGERVAVVGRSGSGKSTLLKIILGFYEPTVGQVIVSHHGKPAAGASGISYVGQHPYMFSGSIADNLRYGNLTATDEELVAVCKALGLHDFISALPDGYRSALGEDGCLLSGGQRQRLAIGRALLRQSSVLLMDEPTSALDRDSAQRVFEALRRHCQDRAVIVVTHRADEHCEFDRVVDVSA</sequence>
<evidence type="ECO:0000256" key="6">
    <source>
        <dbReference type="ARBA" id="ARBA00022989"/>
    </source>
</evidence>
<keyword evidence="3 8" id="KW-0812">Transmembrane</keyword>
<dbReference type="RefSeq" id="WP_184298266.1">
    <property type="nucleotide sequence ID" value="NZ_JACHLP010000003.1"/>
</dbReference>
<accession>A0A840L5C5</accession>
<evidence type="ECO:0000259" key="10">
    <source>
        <dbReference type="PROSITE" id="PS50929"/>
    </source>
</evidence>
<keyword evidence="4" id="KW-0547">Nucleotide-binding</keyword>
<keyword evidence="12" id="KW-1185">Reference proteome</keyword>
<dbReference type="Gene3D" id="1.20.1560.10">
    <property type="entry name" value="ABC transporter type 1, transmembrane domain"/>
    <property type="match status" value="1"/>
</dbReference>
<dbReference type="GO" id="GO:0034040">
    <property type="term" value="F:ATPase-coupled lipid transmembrane transporter activity"/>
    <property type="evidence" value="ECO:0007669"/>
    <property type="project" value="TreeGrafter"/>
</dbReference>
<feature type="domain" description="ABC transmembrane type-1" evidence="10">
    <location>
        <begin position="48"/>
        <end position="321"/>
    </location>
</feature>
<dbReference type="GO" id="GO:0140359">
    <property type="term" value="F:ABC-type transporter activity"/>
    <property type="evidence" value="ECO:0007669"/>
    <property type="project" value="InterPro"/>
</dbReference>
<name>A0A840L5C5_9BURK</name>
<dbReference type="EMBL" id="JACHLP010000003">
    <property type="protein sequence ID" value="MBB4843216.1"/>
    <property type="molecule type" value="Genomic_DNA"/>
</dbReference>
<dbReference type="Proteomes" id="UP000562027">
    <property type="component" value="Unassembled WGS sequence"/>
</dbReference>
<dbReference type="InterPro" id="IPR036640">
    <property type="entry name" value="ABC1_TM_sf"/>
</dbReference>
<dbReference type="SUPFAM" id="SSF90123">
    <property type="entry name" value="ABC transporter transmembrane region"/>
    <property type="match status" value="1"/>
</dbReference>
<evidence type="ECO:0000256" key="1">
    <source>
        <dbReference type="ARBA" id="ARBA00004651"/>
    </source>
</evidence>
<dbReference type="InterPro" id="IPR011527">
    <property type="entry name" value="ABC1_TM_dom"/>
</dbReference>
<proteinExistence type="predicted"/>
<dbReference type="PROSITE" id="PS00211">
    <property type="entry name" value="ABC_TRANSPORTER_1"/>
    <property type="match status" value="1"/>
</dbReference>
<evidence type="ECO:0000256" key="5">
    <source>
        <dbReference type="ARBA" id="ARBA00022840"/>
    </source>
</evidence>
<keyword evidence="6 8" id="KW-1133">Transmembrane helix</keyword>
<dbReference type="AlphaFoldDB" id="A0A840L5C5"/>
<protein>
    <submittedName>
        <fullName evidence="11">ATP-binding cassette subfamily B protein</fullName>
    </submittedName>
</protein>
<dbReference type="SUPFAM" id="SSF52540">
    <property type="entry name" value="P-loop containing nucleoside triphosphate hydrolases"/>
    <property type="match status" value="1"/>
</dbReference>
<dbReference type="GO" id="GO:0016887">
    <property type="term" value="F:ATP hydrolysis activity"/>
    <property type="evidence" value="ECO:0007669"/>
    <property type="project" value="InterPro"/>
</dbReference>
<dbReference type="Gene3D" id="3.40.50.300">
    <property type="entry name" value="P-loop containing nucleotide triphosphate hydrolases"/>
    <property type="match status" value="1"/>
</dbReference>
<comment type="subcellular location">
    <subcellularLocation>
        <location evidence="1">Cell membrane</location>
        <topology evidence="1">Multi-pass membrane protein</topology>
    </subcellularLocation>
</comment>
<evidence type="ECO:0000313" key="12">
    <source>
        <dbReference type="Proteomes" id="UP000562027"/>
    </source>
</evidence>
<dbReference type="InterPro" id="IPR027417">
    <property type="entry name" value="P-loop_NTPase"/>
</dbReference>
<gene>
    <name evidence="11" type="ORF">HNP55_001735</name>
</gene>
<evidence type="ECO:0000256" key="7">
    <source>
        <dbReference type="ARBA" id="ARBA00023136"/>
    </source>
</evidence>
<comment type="caution">
    <text evidence="11">The sequence shown here is derived from an EMBL/GenBank/DDBJ whole genome shotgun (WGS) entry which is preliminary data.</text>
</comment>
<dbReference type="GO" id="GO:0005886">
    <property type="term" value="C:plasma membrane"/>
    <property type="evidence" value="ECO:0007669"/>
    <property type="project" value="UniProtKB-SubCell"/>
</dbReference>
<organism evidence="11 12">
    <name type="scientific">Roseateles oligotrophus</name>
    <dbReference type="NCBI Taxonomy" id="1769250"/>
    <lineage>
        <taxon>Bacteria</taxon>
        <taxon>Pseudomonadati</taxon>
        <taxon>Pseudomonadota</taxon>
        <taxon>Betaproteobacteria</taxon>
        <taxon>Burkholderiales</taxon>
        <taxon>Sphaerotilaceae</taxon>
        <taxon>Roseateles</taxon>
    </lineage>
</organism>
<dbReference type="InterPro" id="IPR017871">
    <property type="entry name" value="ABC_transporter-like_CS"/>
</dbReference>
<keyword evidence="7 8" id="KW-0472">Membrane</keyword>
<keyword evidence="2" id="KW-1003">Cell membrane</keyword>
<evidence type="ECO:0000259" key="9">
    <source>
        <dbReference type="PROSITE" id="PS50893"/>
    </source>
</evidence>
<dbReference type="SMART" id="SM00382">
    <property type="entry name" value="AAA"/>
    <property type="match status" value="1"/>
</dbReference>
<evidence type="ECO:0000256" key="8">
    <source>
        <dbReference type="SAM" id="Phobius"/>
    </source>
</evidence>
<feature type="domain" description="ABC transporter" evidence="9">
    <location>
        <begin position="355"/>
        <end position="557"/>
    </location>
</feature>
<dbReference type="PROSITE" id="PS50893">
    <property type="entry name" value="ABC_TRANSPORTER_2"/>
    <property type="match status" value="1"/>
</dbReference>
<dbReference type="InterPro" id="IPR039421">
    <property type="entry name" value="Type_1_exporter"/>
</dbReference>
<keyword evidence="5 11" id="KW-0067">ATP-binding</keyword>
<evidence type="ECO:0000256" key="2">
    <source>
        <dbReference type="ARBA" id="ARBA00022475"/>
    </source>
</evidence>
<reference evidence="11 12" key="1">
    <citation type="submission" date="2020-08" db="EMBL/GenBank/DDBJ databases">
        <title>Functional genomics of gut bacteria from endangered species of beetles.</title>
        <authorList>
            <person name="Carlos-Shanley C."/>
        </authorList>
    </citation>
    <scope>NUCLEOTIDE SEQUENCE [LARGE SCALE GENOMIC DNA]</scope>
    <source>
        <strain evidence="11 12">S00239</strain>
    </source>
</reference>
<dbReference type="GO" id="GO:0005524">
    <property type="term" value="F:ATP binding"/>
    <property type="evidence" value="ECO:0007669"/>
    <property type="project" value="UniProtKB-KW"/>
</dbReference>
<evidence type="ECO:0000256" key="3">
    <source>
        <dbReference type="ARBA" id="ARBA00022692"/>
    </source>
</evidence>
<dbReference type="PANTHER" id="PTHR24221:SF601">
    <property type="entry name" value="ABC TRANSPORTER"/>
    <property type="match status" value="1"/>
</dbReference>
<evidence type="ECO:0000313" key="11">
    <source>
        <dbReference type="EMBL" id="MBB4843216.1"/>
    </source>
</evidence>